<sequence>MNILFIPHAPNMKVINRVYEFAKNSNSYYLYWSMDNSSLYKKIVSQISSLRFDIDGKKIQIPLFFKPERSRAKVNTIILNLLIKRLKIDVVVNANALLFDIKSIDVPVIYDLVDDHLSINEDIGLNSQRVQKVKEDIKNSSGVICVSEILEEKLRDLKLHQNIVTIENGLYIERFKRARSLKKSLGIEGKKIFGYIGGVDEWTGIDKACEAYLKIKNETNMMIVVGDSNRAFFKDLKQKYADDILFVGSIAPKDVANYFKSIDIGLIPFKLNDFTNNAFPIKALEYALGGAMVLSTPLKLLEHKKFPFIQFSPIEGFDKAMQSIKKESYSFDFEAYSWQRKSQRVVDFIKSCL</sequence>
<reference evidence="4" key="1">
    <citation type="submission" date="2016-10" db="EMBL/GenBank/DDBJ databases">
        <authorList>
            <person name="de Groot N.N."/>
        </authorList>
    </citation>
    <scope>NUCLEOTIDE SEQUENCE</scope>
</reference>
<dbReference type="InterPro" id="IPR001296">
    <property type="entry name" value="Glyco_trans_1"/>
</dbReference>
<evidence type="ECO:0000259" key="3">
    <source>
        <dbReference type="Pfam" id="PF00534"/>
    </source>
</evidence>
<keyword evidence="2 4" id="KW-0808">Transferase</keyword>
<feature type="domain" description="Glycosyl transferase family 1" evidence="3">
    <location>
        <begin position="181"/>
        <end position="296"/>
    </location>
</feature>
<dbReference type="PANTHER" id="PTHR12526">
    <property type="entry name" value="GLYCOSYLTRANSFERASE"/>
    <property type="match status" value="1"/>
</dbReference>
<proteinExistence type="predicted"/>
<gene>
    <name evidence="4" type="ORF">MNB_SM-7-639</name>
</gene>
<dbReference type="GO" id="GO:0016757">
    <property type="term" value="F:glycosyltransferase activity"/>
    <property type="evidence" value="ECO:0007669"/>
    <property type="project" value="UniProtKB-KW"/>
</dbReference>
<evidence type="ECO:0000256" key="2">
    <source>
        <dbReference type="ARBA" id="ARBA00022679"/>
    </source>
</evidence>
<evidence type="ECO:0000256" key="1">
    <source>
        <dbReference type="ARBA" id="ARBA00022676"/>
    </source>
</evidence>
<dbReference type="Gene3D" id="3.40.50.2000">
    <property type="entry name" value="Glycogen Phosphorylase B"/>
    <property type="match status" value="2"/>
</dbReference>
<keyword evidence="1" id="KW-0328">Glycosyltransferase</keyword>
<accession>A0A1W1BND3</accession>
<dbReference type="EMBL" id="FPHB01000028">
    <property type="protein sequence ID" value="SFV54992.1"/>
    <property type="molecule type" value="Genomic_DNA"/>
</dbReference>
<organism evidence="4">
    <name type="scientific">hydrothermal vent metagenome</name>
    <dbReference type="NCBI Taxonomy" id="652676"/>
    <lineage>
        <taxon>unclassified sequences</taxon>
        <taxon>metagenomes</taxon>
        <taxon>ecological metagenomes</taxon>
    </lineage>
</organism>
<evidence type="ECO:0000313" key="4">
    <source>
        <dbReference type="EMBL" id="SFV54992.1"/>
    </source>
</evidence>
<protein>
    <submittedName>
        <fullName evidence="4">Glycosyltransferase</fullName>
    </submittedName>
</protein>
<dbReference type="AlphaFoldDB" id="A0A1W1BND3"/>
<name>A0A1W1BND3_9ZZZZ</name>
<dbReference type="Pfam" id="PF00534">
    <property type="entry name" value="Glycos_transf_1"/>
    <property type="match status" value="1"/>
</dbReference>
<dbReference type="PANTHER" id="PTHR12526:SF629">
    <property type="entry name" value="TEICHURONIC ACID BIOSYNTHESIS GLYCOSYLTRANSFERASE TUAH-RELATED"/>
    <property type="match status" value="1"/>
</dbReference>
<dbReference type="SUPFAM" id="SSF53756">
    <property type="entry name" value="UDP-Glycosyltransferase/glycogen phosphorylase"/>
    <property type="match status" value="1"/>
</dbReference>